<dbReference type="RefSeq" id="WP_147513218.1">
    <property type="nucleotide sequence ID" value="NZ_CP102252.1"/>
</dbReference>
<organism evidence="1 2">
    <name type="scientific">Alistipes senegalensis JC50</name>
    <dbReference type="NCBI Taxonomy" id="1033732"/>
    <lineage>
        <taxon>Bacteria</taxon>
        <taxon>Pseudomonadati</taxon>
        <taxon>Bacteroidota</taxon>
        <taxon>Bacteroidia</taxon>
        <taxon>Bacteroidales</taxon>
        <taxon>Rikenellaceae</taxon>
        <taxon>Alistipes</taxon>
    </lineage>
</organism>
<accession>A0ABY5V457</accession>
<proteinExistence type="predicted"/>
<reference evidence="1" key="1">
    <citation type="journal article" date="2022" name="Cell">
        <title>Design, construction, and in vivo augmentation of a complex gut microbiome.</title>
        <authorList>
            <person name="Cheng A.G."/>
            <person name="Ho P.Y."/>
            <person name="Aranda-Diaz A."/>
            <person name="Jain S."/>
            <person name="Yu F.B."/>
            <person name="Meng X."/>
            <person name="Wang M."/>
            <person name="Iakiviak M."/>
            <person name="Nagashima K."/>
            <person name="Zhao A."/>
            <person name="Murugkar P."/>
            <person name="Patil A."/>
            <person name="Atabakhsh K."/>
            <person name="Weakley A."/>
            <person name="Yan J."/>
            <person name="Brumbaugh A.R."/>
            <person name="Higginbottom S."/>
            <person name="Dimas A."/>
            <person name="Shiver A.L."/>
            <person name="Deutschbauer A."/>
            <person name="Neff N."/>
            <person name="Sonnenburg J.L."/>
            <person name="Huang K.C."/>
            <person name="Fischbach M.A."/>
        </authorList>
    </citation>
    <scope>NUCLEOTIDE SEQUENCE</scope>
    <source>
        <strain evidence="1">JC50</strain>
    </source>
</reference>
<protein>
    <submittedName>
        <fullName evidence="1">Uncharacterized protein</fullName>
    </submittedName>
</protein>
<evidence type="ECO:0000313" key="1">
    <source>
        <dbReference type="EMBL" id="UWN64168.1"/>
    </source>
</evidence>
<gene>
    <name evidence="1" type="ORF">NQ519_10350</name>
</gene>
<sequence>MVENKQSNIKAILDTDLEKLLKETKQYNAFVDGELQCAYCGTTITIDNLSIILPIIKEGHTTLNFCCDNAVCLAKFRKDHE</sequence>
<keyword evidence="2" id="KW-1185">Reference proteome</keyword>
<name>A0ABY5V457_9BACT</name>
<evidence type="ECO:0000313" key="2">
    <source>
        <dbReference type="Proteomes" id="UP001058267"/>
    </source>
</evidence>
<dbReference type="Proteomes" id="UP001058267">
    <property type="component" value="Chromosome"/>
</dbReference>
<dbReference type="EMBL" id="CP102252">
    <property type="protein sequence ID" value="UWN64168.1"/>
    <property type="molecule type" value="Genomic_DNA"/>
</dbReference>